<keyword evidence="2 11" id="KW-0329">Glyoxylate bypass</keyword>
<evidence type="ECO:0000256" key="5">
    <source>
        <dbReference type="ARBA" id="ARBA00022679"/>
    </source>
</evidence>
<dbReference type="PANTHER" id="PTHR42739:SF1">
    <property type="entry name" value="MALATE SYNTHASE G"/>
    <property type="match status" value="1"/>
</dbReference>
<feature type="modified residue" description="Cysteine sulfenic acid (-SOH)" evidence="11">
    <location>
        <position position="613"/>
    </location>
</feature>
<evidence type="ECO:0000256" key="3">
    <source>
        <dbReference type="ARBA" id="ARBA00022490"/>
    </source>
</evidence>
<dbReference type="GO" id="GO:0004474">
    <property type="term" value="F:malate synthase activity"/>
    <property type="evidence" value="ECO:0007669"/>
    <property type="project" value="UniProtKB-UniRule"/>
</dbReference>
<comment type="pathway">
    <text evidence="11 14">Carbohydrate metabolism; glyoxylate cycle; (S)-malate from isocitrate: step 2/2.</text>
</comment>
<keyword evidence="8 11" id="KW-0558">Oxidation</keyword>
<dbReference type="SUPFAM" id="SSF51645">
    <property type="entry name" value="Malate synthase G"/>
    <property type="match status" value="1"/>
</dbReference>
<evidence type="ECO:0000256" key="2">
    <source>
        <dbReference type="ARBA" id="ARBA00022435"/>
    </source>
</evidence>
<accession>A0A939J8G2</accession>
<dbReference type="GO" id="GO:0000287">
    <property type="term" value="F:magnesium ion binding"/>
    <property type="evidence" value="ECO:0007669"/>
    <property type="project" value="TreeGrafter"/>
</dbReference>
<comment type="catalytic activity">
    <reaction evidence="9 11 14">
        <text>glyoxylate + acetyl-CoA + H2O = (S)-malate + CoA + H(+)</text>
        <dbReference type="Rhea" id="RHEA:18181"/>
        <dbReference type="ChEBI" id="CHEBI:15377"/>
        <dbReference type="ChEBI" id="CHEBI:15378"/>
        <dbReference type="ChEBI" id="CHEBI:15589"/>
        <dbReference type="ChEBI" id="CHEBI:36655"/>
        <dbReference type="ChEBI" id="CHEBI:57287"/>
        <dbReference type="ChEBI" id="CHEBI:57288"/>
        <dbReference type="EC" id="2.3.3.9"/>
    </reaction>
</comment>
<feature type="binding site" evidence="11">
    <location>
        <position position="308"/>
    </location>
    <ligand>
        <name>acetyl-CoA</name>
        <dbReference type="ChEBI" id="CHEBI:57288"/>
    </ligand>
</feature>
<organism evidence="19 20">
    <name type="scientific">Roseibium limicola</name>
    <dbReference type="NCBI Taxonomy" id="2816037"/>
    <lineage>
        <taxon>Bacteria</taxon>
        <taxon>Pseudomonadati</taxon>
        <taxon>Pseudomonadota</taxon>
        <taxon>Alphaproteobacteria</taxon>
        <taxon>Hyphomicrobiales</taxon>
        <taxon>Stappiaceae</taxon>
        <taxon>Roseibium</taxon>
    </lineage>
</organism>
<feature type="binding site" evidence="11">
    <location>
        <position position="428"/>
    </location>
    <ligand>
        <name>glyoxylate</name>
        <dbReference type="ChEBI" id="CHEBI:36655"/>
    </ligand>
</feature>
<dbReference type="GO" id="GO:0005829">
    <property type="term" value="C:cytosol"/>
    <property type="evidence" value="ECO:0007669"/>
    <property type="project" value="TreeGrafter"/>
</dbReference>
<feature type="binding site" evidence="11">
    <location>
        <position position="336"/>
    </location>
    <ligand>
        <name>glyoxylate</name>
        <dbReference type="ChEBI" id="CHEBI:36655"/>
    </ligand>
</feature>
<feature type="binding site" evidence="11">
    <location>
        <position position="117"/>
    </location>
    <ligand>
        <name>acetyl-CoA</name>
        <dbReference type="ChEBI" id="CHEBI:57288"/>
    </ligand>
</feature>
<keyword evidence="19" id="KW-0012">Acyltransferase</keyword>
<name>A0A939J8G2_9HYPH</name>
<dbReference type="InterPro" id="IPR048356">
    <property type="entry name" value="MS_N"/>
</dbReference>
<dbReference type="NCBIfam" id="TIGR01345">
    <property type="entry name" value="malate_syn_G"/>
    <property type="match status" value="1"/>
</dbReference>
<dbReference type="Gene3D" id="1.20.1220.12">
    <property type="entry name" value="Malate synthase, domain III"/>
    <property type="match status" value="1"/>
</dbReference>
<dbReference type="Pfam" id="PF20658">
    <property type="entry name" value="MSG_insertion"/>
    <property type="match status" value="1"/>
</dbReference>
<dbReference type="InterPro" id="IPR048357">
    <property type="entry name" value="MSG_insertion"/>
</dbReference>
<reference evidence="19" key="1">
    <citation type="submission" date="2021-03" db="EMBL/GenBank/DDBJ databases">
        <title>Roseibium sp. CAU 1637 isolated from Incheon.</title>
        <authorList>
            <person name="Kim W."/>
        </authorList>
    </citation>
    <scope>NUCLEOTIDE SEQUENCE</scope>
    <source>
        <strain evidence="19">CAU 1637</strain>
    </source>
</reference>
<evidence type="ECO:0000313" key="20">
    <source>
        <dbReference type="Proteomes" id="UP000664779"/>
    </source>
</evidence>
<feature type="domain" description="Malate synthase C-terminal" evidence="18">
    <location>
        <begin position="588"/>
        <end position="668"/>
    </location>
</feature>
<dbReference type="GO" id="GO:0009436">
    <property type="term" value="P:glyoxylate catabolic process"/>
    <property type="evidence" value="ECO:0007669"/>
    <property type="project" value="TreeGrafter"/>
</dbReference>
<dbReference type="NCBIfam" id="NF002825">
    <property type="entry name" value="PRK02999.1"/>
    <property type="match status" value="1"/>
</dbReference>
<comment type="similarity">
    <text evidence="11 14">Belongs to the malate synthase family. GlcB subfamily.</text>
</comment>
<feature type="binding site" evidence="11">
    <location>
        <begin position="453"/>
        <end position="456"/>
    </location>
    <ligand>
        <name>glyoxylate</name>
        <dbReference type="ChEBI" id="CHEBI:36655"/>
    </ligand>
</feature>
<keyword evidence="6 11" id="KW-0479">Metal-binding</keyword>
<dbReference type="InterPro" id="IPR006253">
    <property type="entry name" value="Malate_synthG"/>
</dbReference>
<dbReference type="InterPro" id="IPR044856">
    <property type="entry name" value="Malate_synth_C_sf"/>
</dbReference>
<comment type="function">
    <text evidence="10 11">Involved in the glycolate utilization. Catalyzes the condensation and subsequent hydrolysis of acetyl-coenzyme A (acetyl-CoA) and glyoxylate to form malate and CoA.</text>
</comment>
<dbReference type="HAMAP" id="MF_00641">
    <property type="entry name" value="Malate_synth_G"/>
    <property type="match status" value="1"/>
</dbReference>
<dbReference type="Pfam" id="PF20659">
    <property type="entry name" value="MS_C"/>
    <property type="match status" value="1"/>
</dbReference>
<proteinExistence type="inferred from homology"/>
<dbReference type="GO" id="GO:0006097">
    <property type="term" value="P:glyoxylate cycle"/>
    <property type="evidence" value="ECO:0007669"/>
    <property type="project" value="UniProtKB-UniRule"/>
</dbReference>
<feature type="active site" description="Proton donor" evidence="11 13">
    <location>
        <position position="627"/>
    </location>
</feature>
<evidence type="ECO:0000256" key="1">
    <source>
        <dbReference type="ARBA" id="ARBA00001946"/>
    </source>
</evidence>
<comment type="caution">
    <text evidence="11">Lacks conserved residue(s) required for the propagation of feature annotation.</text>
</comment>
<evidence type="ECO:0000259" key="16">
    <source>
        <dbReference type="Pfam" id="PF20656"/>
    </source>
</evidence>
<keyword evidence="5 11" id="KW-0808">Transferase</keyword>
<comment type="caution">
    <text evidence="19">The sequence shown here is derived from an EMBL/GenBank/DDBJ whole genome shotgun (WGS) entry which is preliminary data.</text>
</comment>
<dbReference type="InterPro" id="IPR001465">
    <property type="entry name" value="Malate_synthase_TIM"/>
</dbReference>
<feature type="binding site" evidence="11">
    <location>
        <position position="271"/>
    </location>
    <ligand>
        <name>acetyl-CoA</name>
        <dbReference type="ChEBI" id="CHEBI:57288"/>
    </ligand>
</feature>
<dbReference type="Pfam" id="PF01274">
    <property type="entry name" value="MS_TIM-barrel"/>
    <property type="match status" value="1"/>
</dbReference>
<evidence type="ECO:0000313" key="19">
    <source>
        <dbReference type="EMBL" id="MBO0345291.1"/>
    </source>
</evidence>
<keyword evidence="3 11" id="KW-0963">Cytoplasm</keyword>
<comment type="cofactor">
    <cofactor evidence="1 11">
        <name>Mg(2+)</name>
        <dbReference type="ChEBI" id="CHEBI:18420"/>
    </cofactor>
</comment>
<dbReference type="EC" id="2.3.3.9" evidence="11 12"/>
<feature type="binding site" evidence="11">
    <location>
        <position position="428"/>
    </location>
    <ligand>
        <name>Mg(2+)</name>
        <dbReference type="ChEBI" id="CHEBI:18420"/>
    </ligand>
</feature>
<feature type="binding site" evidence="11">
    <location>
        <begin position="124"/>
        <end position="125"/>
    </location>
    <ligand>
        <name>acetyl-CoA</name>
        <dbReference type="ChEBI" id="CHEBI:57288"/>
    </ligand>
</feature>
<dbReference type="AlphaFoldDB" id="A0A939J8G2"/>
<feature type="domain" description="Malate synthase G alpha-beta insertion" evidence="17">
    <location>
        <begin position="156"/>
        <end position="229"/>
    </location>
</feature>
<feature type="binding site" evidence="11">
    <location>
        <position position="537"/>
    </location>
    <ligand>
        <name>acetyl-CoA</name>
        <dbReference type="ChEBI" id="CHEBI:57288"/>
    </ligand>
</feature>
<dbReference type="Proteomes" id="UP000664779">
    <property type="component" value="Unassembled WGS sequence"/>
</dbReference>
<dbReference type="InterPro" id="IPR011076">
    <property type="entry name" value="Malate_synth_sf"/>
</dbReference>
<evidence type="ECO:0000256" key="9">
    <source>
        <dbReference type="ARBA" id="ARBA00047918"/>
    </source>
</evidence>
<feature type="domain" description="Malate synthase N-terminal" evidence="16">
    <location>
        <begin position="16"/>
        <end position="73"/>
    </location>
</feature>
<keyword evidence="7 11" id="KW-0460">Magnesium</keyword>
<dbReference type="Gene3D" id="3.20.20.360">
    <property type="entry name" value="Malate synthase, domain 3"/>
    <property type="match status" value="2"/>
</dbReference>
<evidence type="ECO:0000259" key="15">
    <source>
        <dbReference type="Pfam" id="PF01274"/>
    </source>
</evidence>
<sequence>MNKRIETHGLKVAQELYDFVNAKALPGTGVEQEAFWAGLAALVRDLGPRNRELLAKRDALQEKLDQWHRDHSGVPDMAVYKSYLKEIGYLVGEGADFAVTTENVDPEISSVAGPQLVVPVMNARYALNAANARWGSLYDALYGTDAMGSLPQASGFDEARGAEVIAYARQVLDVTAPLGMGSWADADALTIDNGTLTVMIDSKPVALADGSQFVGFSGEASAPTNILLSKNGLHLDIVINADHPIGKTDKASIADVVLESAMSTIMDCEDSVAAVDAEDKVLVYGNWLGLLKGDLEESFEKGGKTVTRKLNGDRTYTAPDGKGQVSLHGRSLLLIRNVGHLMTIDAVLDESGNEIPEGILDGLVTSLIGLHDIGPNGKHLNSRAGSVYIVKPKMHGPEEVAFANELFDRIEAILGMSPNTLKMGIMDEERRTTVNLKECIRAAKDRVFFINTGFLDRTGDEMHTSMEAGPMIRKGDMKAAPWIGAYENNNVDVGLACGLPGHAQIGKGMWAMPDLMQAMLEQKVGHPKAGANTAWVPSPTAATLHAMHYYKVPVTTLQGELKSRAPAELEDILSIPVAERPNWAPDAIQAELDNNAQGILGYVVRWVEQGVGCSKVPDINNVGLMEDRATLRISSQHIANWLRHGVCSEVQVMETLKRMAKLVDEQNAGDPLYTPMSADFDASIGFQAACDLVFKGMEQPNGYTEPVLHARRREFKARQAV</sequence>
<protein>
    <recommendedName>
        <fullName evidence="11 12">Malate synthase G</fullName>
        <ecNumber evidence="11 12">2.3.3.9</ecNumber>
    </recommendedName>
</protein>
<feature type="active site" description="Proton acceptor" evidence="11 13">
    <location>
        <position position="336"/>
    </location>
</feature>
<keyword evidence="4 11" id="KW-0816">Tricarboxylic acid cycle</keyword>
<gene>
    <name evidence="11" type="primary">glcB</name>
    <name evidence="19" type="ORF">J0X15_08665</name>
</gene>
<dbReference type="Pfam" id="PF20656">
    <property type="entry name" value="MS_N"/>
    <property type="match status" value="1"/>
</dbReference>
<evidence type="ECO:0000256" key="11">
    <source>
        <dbReference type="HAMAP-Rule" id="MF_00641"/>
    </source>
</evidence>
<evidence type="ECO:0000256" key="10">
    <source>
        <dbReference type="ARBA" id="ARBA00054368"/>
    </source>
</evidence>
<feature type="domain" description="Malate synthase TIM barrel" evidence="15">
    <location>
        <begin position="333"/>
        <end position="567"/>
    </location>
</feature>
<dbReference type="EMBL" id="JAFLNF010000003">
    <property type="protein sequence ID" value="MBO0345291.1"/>
    <property type="molecule type" value="Genomic_DNA"/>
</dbReference>
<evidence type="ECO:0000256" key="13">
    <source>
        <dbReference type="PIRSR" id="PIRSR601465-50"/>
    </source>
</evidence>
<evidence type="ECO:0000256" key="12">
    <source>
        <dbReference type="NCBIfam" id="TIGR01345"/>
    </source>
</evidence>
<evidence type="ECO:0000256" key="14">
    <source>
        <dbReference type="RuleBase" id="RU003572"/>
    </source>
</evidence>
<dbReference type="FunFam" id="3.20.20.360:FF:000002">
    <property type="entry name" value="Malate synthase G"/>
    <property type="match status" value="1"/>
</dbReference>
<dbReference type="RefSeq" id="WP_206939740.1">
    <property type="nucleotide sequence ID" value="NZ_JAFLNF010000003.1"/>
</dbReference>
<feature type="binding site" evidence="11">
    <location>
        <position position="456"/>
    </location>
    <ligand>
        <name>Mg(2+)</name>
        <dbReference type="ChEBI" id="CHEBI:18420"/>
    </ligand>
</feature>
<comment type="subunit">
    <text evidence="11">Monomer.</text>
</comment>
<evidence type="ECO:0000256" key="4">
    <source>
        <dbReference type="ARBA" id="ARBA00022532"/>
    </source>
</evidence>
<evidence type="ECO:0000256" key="8">
    <source>
        <dbReference type="ARBA" id="ARBA00023097"/>
    </source>
</evidence>
<dbReference type="InterPro" id="IPR048355">
    <property type="entry name" value="MS_C"/>
</dbReference>
<dbReference type="InterPro" id="IPR046363">
    <property type="entry name" value="MS_N_TIM-barrel_dom"/>
</dbReference>
<dbReference type="GO" id="GO:0006099">
    <property type="term" value="P:tricarboxylic acid cycle"/>
    <property type="evidence" value="ECO:0007669"/>
    <property type="project" value="UniProtKB-KW"/>
</dbReference>
<evidence type="ECO:0000256" key="7">
    <source>
        <dbReference type="ARBA" id="ARBA00022842"/>
    </source>
</evidence>
<dbReference type="PANTHER" id="PTHR42739">
    <property type="entry name" value="MALATE SYNTHASE G"/>
    <property type="match status" value="1"/>
</dbReference>
<comment type="subcellular location">
    <subcellularLocation>
        <location evidence="11 14">Cytoplasm</location>
    </subcellularLocation>
</comment>
<evidence type="ECO:0000259" key="18">
    <source>
        <dbReference type="Pfam" id="PF20659"/>
    </source>
</evidence>
<evidence type="ECO:0000256" key="6">
    <source>
        <dbReference type="ARBA" id="ARBA00022723"/>
    </source>
</evidence>
<evidence type="ECO:0000259" key="17">
    <source>
        <dbReference type="Pfam" id="PF20658"/>
    </source>
</evidence>
<keyword evidence="20" id="KW-1185">Reference proteome</keyword>